<dbReference type="AlphaFoldDB" id="A0A6M0K4U1"/>
<accession>A0A6M0K4U1</accession>
<name>A0A6M0K4U1_9GAMM</name>
<keyword evidence="2" id="KW-1185">Reference proteome</keyword>
<evidence type="ECO:0000313" key="2">
    <source>
        <dbReference type="Proteomes" id="UP000483379"/>
    </source>
</evidence>
<reference evidence="1 2" key="1">
    <citation type="submission" date="2020-02" db="EMBL/GenBank/DDBJ databases">
        <title>Genome sequences of Thiorhodococcus mannitoliphagus and Thiorhodococcus minor, purple sulfur photosynthetic bacteria in the gammaproteobacterial family, Chromatiaceae.</title>
        <authorList>
            <person name="Aviles F.A."/>
            <person name="Meyer T.E."/>
            <person name="Kyndt J.A."/>
        </authorList>
    </citation>
    <scope>NUCLEOTIDE SEQUENCE [LARGE SCALE GENOMIC DNA]</scope>
    <source>
        <strain evidence="1 2">DSM 11518</strain>
    </source>
</reference>
<sequence>MKSQDIVLLLKLVTQRQPCAQQQLARSQAQLGPLPHDWQGWEQEDGTVIEDLDQAKAPERALTIRGLEASLNLSKSEVSQSLRRSMAVGLAMRSRSDGLPQANVSALLQFILHGLKYVFPATPARVVRGIPTGFAAPVLRGAVAGAEQWVWPDPLGTASGQTIAPLYRSVPKAVRQDAQLYTMLALIDAIRLGRPREQSEAARILEMLLQPR</sequence>
<evidence type="ECO:0000313" key="1">
    <source>
        <dbReference type="EMBL" id="NEV63385.1"/>
    </source>
</evidence>
<comment type="caution">
    <text evidence="1">The sequence shown here is derived from an EMBL/GenBank/DDBJ whole genome shotgun (WGS) entry which is preliminary data.</text>
</comment>
<organism evidence="1 2">
    <name type="scientific">Thiorhodococcus minor</name>
    <dbReference type="NCBI Taxonomy" id="57489"/>
    <lineage>
        <taxon>Bacteria</taxon>
        <taxon>Pseudomonadati</taxon>
        <taxon>Pseudomonadota</taxon>
        <taxon>Gammaproteobacteria</taxon>
        <taxon>Chromatiales</taxon>
        <taxon>Chromatiaceae</taxon>
        <taxon>Thiorhodococcus</taxon>
    </lineage>
</organism>
<proteinExistence type="predicted"/>
<protein>
    <submittedName>
        <fullName evidence="1">Transcriptional regulator</fullName>
    </submittedName>
</protein>
<dbReference type="Proteomes" id="UP000483379">
    <property type="component" value="Unassembled WGS sequence"/>
</dbReference>
<dbReference type="RefSeq" id="WP_164453850.1">
    <property type="nucleotide sequence ID" value="NZ_JAAIJQ010000049.1"/>
</dbReference>
<gene>
    <name evidence="1" type="ORF">G3446_16080</name>
</gene>
<dbReference type="EMBL" id="JAAIJQ010000049">
    <property type="protein sequence ID" value="NEV63385.1"/>
    <property type="molecule type" value="Genomic_DNA"/>
</dbReference>